<protein>
    <submittedName>
        <fullName evidence="7">Lysine transporter LysE</fullName>
    </submittedName>
</protein>
<dbReference type="EMBL" id="RCHT01000029">
    <property type="protein sequence ID" value="RLL08700.1"/>
    <property type="molecule type" value="Genomic_DNA"/>
</dbReference>
<dbReference type="PANTHER" id="PTHR30086">
    <property type="entry name" value="ARGININE EXPORTER PROTEIN ARGO"/>
    <property type="match status" value="1"/>
</dbReference>
<proteinExistence type="predicted"/>
<dbReference type="PANTHER" id="PTHR30086:SF20">
    <property type="entry name" value="ARGININE EXPORTER PROTEIN ARGO-RELATED"/>
    <property type="match status" value="1"/>
</dbReference>
<keyword evidence="2" id="KW-1003">Cell membrane</keyword>
<gene>
    <name evidence="7" type="ORF">D4A47_11660</name>
</gene>
<accession>A0A498CY39</accession>
<dbReference type="GO" id="GO:0015171">
    <property type="term" value="F:amino acid transmembrane transporter activity"/>
    <property type="evidence" value="ECO:0007669"/>
    <property type="project" value="TreeGrafter"/>
</dbReference>
<organism evidence="7 8">
    <name type="scientific">Anaerotruncus massiliensis</name>
    <name type="common">ex Liu et al. 2021</name>
    <dbReference type="NCBI Taxonomy" id="2321404"/>
    <lineage>
        <taxon>Bacteria</taxon>
        <taxon>Bacillati</taxon>
        <taxon>Bacillota</taxon>
        <taxon>Clostridia</taxon>
        <taxon>Eubacteriales</taxon>
        <taxon>Oscillospiraceae</taxon>
        <taxon>Anaerotruncus</taxon>
    </lineage>
</organism>
<feature type="transmembrane region" description="Helical" evidence="6">
    <location>
        <begin position="44"/>
        <end position="65"/>
    </location>
</feature>
<comment type="subcellular location">
    <subcellularLocation>
        <location evidence="1">Cell membrane</location>
        <topology evidence="1">Multi-pass membrane protein</topology>
    </subcellularLocation>
</comment>
<dbReference type="InterPro" id="IPR001123">
    <property type="entry name" value="LeuE-type"/>
</dbReference>
<feature type="transmembrane region" description="Helical" evidence="6">
    <location>
        <begin position="109"/>
        <end position="130"/>
    </location>
</feature>
<evidence type="ECO:0000256" key="2">
    <source>
        <dbReference type="ARBA" id="ARBA00022475"/>
    </source>
</evidence>
<feature type="transmembrane region" description="Helical" evidence="6">
    <location>
        <begin position="172"/>
        <end position="191"/>
    </location>
</feature>
<comment type="caution">
    <text evidence="7">The sequence shown here is derived from an EMBL/GenBank/DDBJ whole genome shotgun (WGS) entry which is preliminary data.</text>
</comment>
<keyword evidence="8" id="KW-1185">Reference proteome</keyword>
<feature type="transmembrane region" description="Helical" evidence="6">
    <location>
        <begin position="72"/>
        <end position="89"/>
    </location>
</feature>
<evidence type="ECO:0000256" key="1">
    <source>
        <dbReference type="ARBA" id="ARBA00004651"/>
    </source>
</evidence>
<dbReference type="GO" id="GO:0033228">
    <property type="term" value="P:cysteine export across plasma membrane"/>
    <property type="evidence" value="ECO:0007669"/>
    <property type="project" value="TreeGrafter"/>
</dbReference>
<keyword evidence="5 6" id="KW-0472">Membrane</keyword>
<dbReference type="RefSeq" id="WP_121587399.1">
    <property type="nucleotide sequence ID" value="NZ_RCHT01000029.1"/>
</dbReference>
<dbReference type="Pfam" id="PF01810">
    <property type="entry name" value="LysE"/>
    <property type="match status" value="1"/>
</dbReference>
<evidence type="ECO:0000256" key="6">
    <source>
        <dbReference type="SAM" id="Phobius"/>
    </source>
</evidence>
<keyword evidence="4 6" id="KW-1133">Transmembrane helix</keyword>
<feature type="transmembrane region" description="Helical" evidence="6">
    <location>
        <begin position="137"/>
        <end position="160"/>
    </location>
</feature>
<dbReference type="Proteomes" id="UP000276301">
    <property type="component" value="Unassembled WGS sequence"/>
</dbReference>
<sequence>MFHPASFLAYIFVTAFTPGPNTILSMSNAGRLGFRRSFPFNLGIWAGFSVLMLLCGAFCGALYTFLPRIRPFMLVLGAAYMLWLAWRTLCSSSRIEERKGGAGFLDGMLLQFVNVKVIIYGVTSLSAYVLPYFRQPLVVAGFALLLAFVGFLGTVCWALFGSLFHRLFSEHARVVNLVMALLLVCCAVSLFL</sequence>
<feature type="transmembrane region" description="Helical" evidence="6">
    <location>
        <begin position="7"/>
        <end position="24"/>
    </location>
</feature>
<keyword evidence="3 6" id="KW-0812">Transmembrane</keyword>
<dbReference type="AlphaFoldDB" id="A0A498CY39"/>
<name>A0A498CY39_9FIRM</name>
<evidence type="ECO:0000313" key="8">
    <source>
        <dbReference type="Proteomes" id="UP000276301"/>
    </source>
</evidence>
<evidence type="ECO:0000313" key="7">
    <source>
        <dbReference type="EMBL" id="RLL08700.1"/>
    </source>
</evidence>
<reference evidence="7 8" key="1">
    <citation type="submission" date="2018-10" db="EMBL/GenBank/DDBJ databases">
        <title>Anaerotruncus faecis sp. nov., isolated from human feces.</title>
        <authorList>
            <person name="Wang Y.-J."/>
        </authorList>
    </citation>
    <scope>NUCLEOTIDE SEQUENCE [LARGE SCALE GENOMIC DNA]</scope>
    <source>
        <strain evidence="7 8">22A2-44</strain>
    </source>
</reference>
<evidence type="ECO:0000256" key="3">
    <source>
        <dbReference type="ARBA" id="ARBA00022692"/>
    </source>
</evidence>
<evidence type="ECO:0000256" key="5">
    <source>
        <dbReference type="ARBA" id="ARBA00023136"/>
    </source>
</evidence>
<evidence type="ECO:0000256" key="4">
    <source>
        <dbReference type="ARBA" id="ARBA00022989"/>
    </source>
</evidence>
<dbReference type="GO" id="GO:0005886">
    <property type="term" value="C:plasma membrane"/>
    <property type="evidence" value="ECO:0007669"/>
    <property type="project" value="UniProtKB-SubCell"/>
</dbReference>